<comment type="caution">
    <text evidence="1">The sequence shown here is derived from an EMBL/GenBank/DDBJ whole genome shotgun (WGS) entry which is preliminary data.</text>
</comment>
<organism evidence="1 2">
    <name type="scientific">Paraprevotella xylaniphila YIT 11841</name>
    <dbReference type="NCBI Taxonomy" id="762982"/>
    <lineage>
        <taxon>Bacteria</taxon>
        <taxon>Pseudomonadati</taxon>
        <taxon>Bacteroidota</taxon>
        <taxon>Bacteroidia</taxon>
        <taxon>Bacteroidales</taxon>
        <taxon>Prevotellaceae</taxon>
        <taxon>Paraprevotella</taxon>
    </lineage>
</organism>
<dbReference type="HOGENOM" id="CLU_2701470_0_0_10"/>
<dbReference type="EMBL" id="AFBR01000020">
    <property type="protein sequence ID" value="EGG56266.1"/>
    <property type="molecule type" value="Genomic_DNA"/>
</dbReference>
<dbReference type="AlphaFoldDB" id="F3QR12"/>
<dbReference type="RefSeq" id="WP_008625045.1">
    <property type="nucleotide sequence ID" value="NZ_LR215980.1"/>
</dbReference>
<keyword evidence="2" id="KW-1185">Reference proteome</keyword>
<dbReference type="GeneID" id="98399148"/>
<evidence type="ECO:0000313" key="1">
    <source>
        <dbReference type="EMBL" id="EGG56266.1"/>
    </source>
</evidence>
<sequence>MFLAENGKKFGLERFLILLQKGKKQGHNANKSKNTKEKNGCNGLFRFSFASPYGPECLLFATSIPISPFKLPK</sequence>
<dbReference type="Proteomes" id="UP000005546">
    <property type="component" value="Unassembled WGS sequence"/>
</dbReference>
<accession>F3QR12</accession>
<evidence type="ECO:0000313" key="2">
    <source>
        <dbReference type="Proteomes" id="UP000005546"/>
    </source>
</evidence>
<proteinExistence type="predicted"/>
<gene>
    <name evidence="1" type="ORF">HMPREF9442_00606</name>
</gene>
<protein>
    <submittedName>
        <fullName evidence="1">Conserved domain protein</fullName>
    </submittedName>
</protein>
<dbReference type="STRING" id="762982.HMPREF9442_00606"/>
<reference evidence="1 2" key="1">
    <citation type="submission" date="2011-02" db="EMBL/GenBank/DDBJ databases">
        <authorList>
            <person name="Weinstock G."/>
            <person name="Sodergren E."/>
            <person name="Clifton S."/>
            <person name="Fulton L."/>
            <person name="Fulton B."/>
            <person name="Courtney L."/>
            <person name="Fronick C."/>
            <person name="Harrison M."/>
            <person name="Strong C."/>
            <person name="Farmer C."/>
            <person name="Delahaunty K."/>
            <person name="Markovic C."/>
            <person name="Hall O."/>
            <person name="Minx P."/>
            <person name="Tomlinson C."/>
            <person name="Mitreva M."/>
            <person name="Hou S."/>
            <person name="Chen J."/>
            <person name="Wollam A."/>
            <person name="Pepin K.H."/>
            <person name="Johnson M."/>
            <person name="Bhonagiri V."/>
            <person name="Zhang X."/>
            <person name="Suruliraj S."/>
            <person name="Warren W."/>
            <person name="Chinwalla A."/>
            <person name="Mardis E.R."/>
            <person name="Wilson R.K."/>
        </authorList>
    </citation>
    <scope>NUCLEOTIDE SEQUENCE [LARGE SCALE GENOMIC DNA]</scope>
    <source>
        <strain evidence="1 2">YIT 11841</strain>
    </source>
</reference>
<name>F3QR12_9BACT</name>